<dbReference type="PANTHER" id="PTHR43194">
    <property type="entry name" value="HYDROLASE ALPHA/BETA FOLD FAMILY"/>
    <property type="match status" value="1"/>
</dbReference>
<dbReference type="PANTHER" id="PTHR43194:SF2">
    <property type="entry name" value="PEROXISOMAL MEMBRANE PROTEIN LPX1"/>
    <property type="match status" value="1"/>
</dbReference>
<feature type="domain" description="AB hydrolase-1" evidence="1">
    <location>
        <begin position="39"/>
        <end position="138"/>
    </location>
</feature>
<dbReference type="PRINTS" id="PR00111">
    <property type="entry name" value="ABHYDROLASE"/>
</dbReference>
<organism evidence="2 3">
    <name type="scientific">Streptomyces gulbargensis</name>
    <dbReference type="NCBI Taxonomy" id="364901"/>
    <lineage>
        <taxon>Bacteria</taxon>
        <taxon>Bacillati</taxon>
        <taxon>Actinomycetota</taxon>
        <taxon>Actinomycetes</taxon>
        <taxon>Kitasatosporales</taxon>
        <taxon>Streptomycetaceae</taxon>
        <taxon>Streptomyces</taxon>
    </lineage>
</organism>
<dbReference type="Pfam" id="PF00561">
    <property type="entry name" value="Abhydrolase_1"/>
    <property type="match status" value="1"/>
</dbReference>
<keyword evidence="3" id="KW-1185">Reference proteome</keyword>
<dbReference type="InterPro" id="IPR029058">
    <property type="entry name" value="AB_hydrolase_fold"/>
</dbReference>
<keyword evidence="2" id="KW-0378">Hydrolase</keyword>
<evidence type="ECO:0000313" key="2">
    <source>
        <dbReference type="EMBL" id="GAA3943046.1"/>
    </source>
</evidence>
<dbReference type="GO" id="GO:0016787">
    <property type="term" value="F:hydrolase activity"/>
    <property type="evidence" value="ECO:0007669"/>
    <property type="project" value="UniProtKB-KW"/>
</dbReference>
<dbReference type="RefSeq" id="WP_345288305.1">
    <property type="nucleotide sequence ID" value="NZ_BAABAJ010000036.1"/>
</dbReference>
<accession>A0ABP7NCJ2</accession>
<sequence>MTATDDTARTTEGVVVRDGVRLAYRDHHPKGAGGGGTRPPVLLLHGLAGHGGEWDATARLLARAGHRVVALDQRGHGNSERRPADTSRAAYVADAAAVVRELGLGPVVLAGQSLGGHTALLAAAAHPGLVAALVLVEAGPGRADPGLPGVIGQWLAGWPVPFPSREAAVAYLGGGNRPVGEGWAGGLERRADGGLWPRFEPEVMVSSVAENARRAFWDEWAAITCPVLAVLGEGSRGGIVGAEEYAEMARLLPRLRGASVPGAGHDVHLERPGVLHRLVTGFLAEALGSGTTER</sequence>
<dbReference type="InterPro" id="IPR000073">
    <property type="entry name" value="AB_hydrolase_1"/>
</dbReference>
<gene>
    <name evidence="2" type="ORF">GCM10022244_58530</name>
</gene>
<name>A0ABP7NCJ2_9ACTN</name>
<dbReference type="SUPFAM" id="SSF53474">
    <property type="entry name" value="alpha/beta-Hydrolases"/>
    <property type="match status" value="1"/>
</dbReference>
<evidence type="ECO:0000313" key="3">
    <source>
        <dbReference type="Proteomes" id="UP001501000"/>
    </source>
</evidence>
<proteinExistence type="predicted"/>
<dbReference type="InterPro" id="IPR050228">
    <property type="entry name" value="Carboxylesterase_BioH"/>
</dbReference>
<protein>
    <submittedName>
        <fullName evidence="2">Alpha/beta hydrolase</fullName>
    </submittedName>
</protein>
<dbReference type="EMBL" id="BAABAJ010000036">
    <property type="protein sequence ID" value="GAA3943046.1"/>
    <property type="molecule type" value="Genomic_DNA"/>
</dbReference>
<dbReference type="Gene3D" id="3.40.50.1820">
    <property type="entry name" value="alpha/beta hydrolase"/>
    <property type="match status" value="1"/>
</dbReference>
<comment type="caution">
    <text evidence="2">The sequence shown here is derived from an EMBL/GenBank/DDBJ whole genome shotgun (WGS) entry which is preliminary data.</text>
</comment>
<evidence type="ECO:0000259" key="1">
    <source>
        <dbReference type="Pfam" id="PF00561"/>
    </source>
</evidence>
<reference evidence="3" key="1">
    <citation type="journal article" date="2019" name="Int. J. Syst. Evol. Microbiol.">
        <title>The Global Catalogue of Microorganisms (GCM) 10K type strain sequencing project: providing services to taxonomists for standard genome sequencing and annotation.</title>
        <authorList>
            <consortium name="The Broad Institute Genomics Platform"/>
            <consortium name="The Broad Institute Genome Sequencing Center for Infectious Disease"/>
            <person name="Wu L."/>
            <person name="Ma J."/>
        </authorList>
    </citation>
    <scope>NUCLEOTIDE SEQUENCE [LARGE SCALE GENOMIC DNA]</scope>
    <source>
        <strain evidence="3">JCM 16956</strain>
    </source>
</reference>
<dbReference type="Proteomes" id="UP001501000">
    <property type="component" value="Unassembled WGS sequence"/>
</dbReference>